<dbReference type="PANTHER" id="PTHR32332">
    <property type="entry name" value="2-NITROPROPANE DIOXYGENASE"/>
    <property type="match status" value="1"/>
</dbReference>
<comment type="caution">
    <text evidence="1">The sequence shown here is derived from an EMBL/GenBank/DDBJ whole genome shotgun (WGS) entry which is preliminary data.</text>
</comment>
<protein>
    <submittedName>
        <fullName evidence="1">Inosine monophosphate dehydrogenase</fullName>
    </submittedName>
</protein>
<name>A0A8H6TWV8_9AGAR</name>
<proteinExistence type="predicted"/>
<dbReference type="SUPFAM" id="SSF51412">
    <property type="entry name" value="Inosine monophosphate dehydrogenase (IMPDH)"/>
    <property type="match status" value="1"/>
</dbReference>
<dbReference type="Proteomes" id="UP000623467">
    <property type="component" value="Unassembled WGS sequence"/>
</dbReference>
<reference evidence="1" key="1">
    <citation type="submission" date="2020-05" db="EMBL/GenBank/DDBJ databases">
        <title>Mycena genomes resolve the evolution of fungal bioluminescence.</title>
        <authorList>
            <person name="Tsai I.J."/>
        </authorList>
    </citation>
    <scope>NUCLEOTIDE SEQUENCE</scope>
    <source>
        <strain evidence="1">160909Yilan</strain>
    </source>
</reference>
<evidence type="ECO:0000313" key="2">
    <source>
        <dbReference type="Proteomes" id="UP000623467"/>
    </source>
</evidence>
<dbReference type="Gene3D" id="3.20.20.70">
    <property type="entry name" value="Aldolase class I"/>
    <property type="match status" value="1"/>
</dbReference>
<organism evidence="1 2">
    <name type="scientific">Mycena sanguinolenta</name>
    <dbReference type="NCBI Taxonomy" id="230812"/>
    <lineage>
        <taxon>Eukaryota</taxon>
        <taxon>Fungi</taxon>
        <taxon>Dikarya</taxon>
        <taxon>Basidiomycota</taxon>
        <taxon>Agaricomycotina</taxon>
        <taxon>Agaricomycetes</taxon>
        <taxon>Agaricomycetidae</taxon>
        <taxon>Agaricales</taxon>
        <taxon>Marasmiineae</taxon>
        <taxon>Mycenaceae</taxon>
        <taxon>Mycena</taxon>
    </lineage>
</organism>
<dbReference type="EMBL" id="JACAZH010000122">
    <property type="protein sequence ID" value="KAF7324277.1"/>
    <property type="molecule type" value="Genomic_DNA"/>
</dbReference>
<keyword evidence="2" id="KW-1185">Reference proteome</keyword>
<gene>
    <name evidence="1" type="ORF">MSAN_02526400</name>
</gene>
<dbReference type="InterPro" id="IPR013785">
    <property type="entry name" value="Aldolase_TIM"/>
</dbReference>
<dbReference type="PANTHER" id="PTHR32332:SF20">
    <property type="entry name" value="2-NITROPROPANE DIOXYGENASE-LIKE PROTEIN"/>
    <property type="match status" value="1"/>
</dbReference>
<evidence type="ECO:0000313" key="1">
    <source>
        <dbReference type="EMBL" id="KAF7324277.1"/>
    </source>
</evidence>
<dbReference type="AlphaFoldDB" id="A0A8H6TWV8"/>
<accession>A0A8H6TWV8</accession>
<dbReference type="OrthoDB" id="412383at2759"/>
<sequence>MSAVSYWYLKTLAALQDMLTLHIPRPRCKGAQCPVSHFRQDSRRSQRRCSIGARCRVVRRQHRGTRFMYTVESPIHKNIKRIIVASSEQDTAHIIHTPYNTPRVFKNKASTEVVQIEPRPGGAKFENVRELVSGQRGKVVYENDDPDYGIWTTWYIAMGLITDIPTCDELLKTLEKGTEDIVTNMSTVVVKSKV</sequence>